<proteinExistence type="predicted"/>
<dbReference type="SUPFAM" id="SSF50249">
    <property type="entry name" value="Nucleic acid-binding proteins"/>
    <property type="match status" value="1"/>
</dbReference>
<feature type="domain" description="ChsH2 C-terminal OB-fold" evidence="1">
    <location>
        <begin position="3"/>
        <end position="58"/>
    </location>
</feature>
<gene>
    <name evidence="2" type="ORF">HDA44_003369</name>
</gene>
<evidence type="ECO:0000259" key="1">
    <source>
        <dbReference type="Pfam" id="PF01796"/>
    </source>
</evidence>
<evidence type="ECO:0000313" key="3">
    <source>
        <dbReference type="Proteomes" id="UP000558997"/>
    </source>
</evidence>
<dbReference type="InterPro" id="IPR012340">
    <property type="entry name" value="NA-bd_OB-fold"/>
</dbReference>
<dbReference type="Proteomes" id="UP000558997">
    <property type="component" value="Unassembled WGS sequence"/>
</dbReference>
<keyword evidence="3" id="KW-1185">Reference proteome</keyword>
<evidence type="ECO:0000313" key="2">
    <source>
        <dbReference type="EMBL" id="MBB5980028.1"/>
    </source>
</evidence>
<accession>A0A841DXR5</accession>
<comment type="caution">
    <text evidence="2">The sequence shown here is derived from an EMBL/GenBank/DDBJ whole genome shotgun (WGS) entry which is preliminary data.</text>
</comment>
<dbReference type="Pfam" id="PF01796">
    <property type="entry name" value="OB_ChsH2_C"/>
    <property type="match status" value="1"/>
</dbReference>
<sequence length="74" mass="7929">MRSWVVVHRVLHPALGKVPYVLAEVVLDGTDGQVVLTTKLLGCRPGDVRIGLPVAAEFTPVSPEIALPTMRGDN</sequence>
<reference evidence="2 3" key="1">
    <citation type="submission" date="2020-08" db="EMBL/GenBank/DDBJ databases">
        <title>Sequencing the genomes of 1000 actinobacteria strains.</title>
        <authorList>
            <person name="Klenk H.-P."/>
        </authorList>
    </citation>
    <scope>NUCLEOTIDE SEQUENCE [LARGE SCALE GENOMIC DNA]</scope>
    <source>
        <strain evidence="2 3">DSM 17294</strain>
    </source>
</reference>
<protein>
    <submittedName>
        <fullName evidence="2">Putative OB-fold protein</fullName>
    </submittedName>
</protein>
<dbReference type="EMBL" id="JACHNF010000001">
    <property type="protein sequence ID" value="MBB5980028.1"/>
    <property type="molecule type" value="Genomic_DNA"/>
</dbReference>
<name>A0A841DXR5_9ACTN</name>
<dbReference type="InterPro" id="IPR002878">
    <property type="entry name" value="ChsH2_C"/>
</dbReference>
<organism evidence="2 3">
    <name type="scientific">Kribbella solani</name>
    <dbReference type="NCBI Taxonomy" id="236067"/>
    <lineage>
        <taxon>Bacteria</taxon>
        <taxon>Bacillati</taxon>
        <taxon>Actinomycetota</taxon>
        <taxon>Actinomycetes</taxon>
        <taxon>Propionibacteriales</taxon>
        <taxon>Kribbellaceae</taxon>
        <taxon>Kribbella</taxon>
    </lineage>
</organism>
<dbReference type="AlphaFoldDB" id="A0A841DXR5"/>